<proteinExistence type="inferred from homology"/>
<keyword evidence="9" id="KW-1185">Reference proteome</keyword>
<evidence type="ECO:0000256" key="1">
    <source>
        <dbReference type="ARBA" id="ARBA00008761"/>
    </source>
</evidence>
<evidence type="ECO:0000256" key="2">
    <source>
        <dbReference type="ARBA" id="ARBA00011044"/>
    </source>
</evidence>
<evidence type="ECO:0000259" key="6">
    <source>
        <dbReference type="Pfam" id="PF01385"/>
    </source>
</evidence>
<keyword evidence="3" id="KW-0815">Transposition</keyword>
<dbReference type="GO" id="GO:0006310">
    <property type="term" value="P:DNA recombination"/>
    <property type="evidence" value="ECO:0007669"/>
    <property type="project" value="UniProtKB-KW"/>
</dbReference>
<keyword evidence="5" id="KW-0233">DNA recombination</keyword>
<evidence type="ECO:0000259" key="7">
    <source>
        <dbReference type="Pfam" id="PF07282"/>
    </source>
</evidence>
<evidence type="ECO:0000256" key="5">
    <source>
        <dbReference type="ARBA" id="ARBA00023172"/>
    </source>
</evidence>
<evidence type="ECO:0000256" key="4">
    <source>
        <dbReference type="ARBA" id="ARBA00023125"/>
    </source>
</evidence>
<feature type="domain" description="Probable transposase IS891/IS1136/IS1341" evidence="6">
    <location>
        <begin position="154"/>
        <end position="264"/>
    </location>
</feature>
<dbReference type="InterPro" id="IPR051399">
    <property type="entry name" value="RNA-guided_DNA_endo/Transpos"/>
</dbReference>
<dbReference type="eggNOG" id="COG0675">
    <property type="taxonomic scope" value="Bacteria"/>
</dbReference>
<dbReference type="NCBIfam" id="NF040570">
    <property type="entry name" value="guided_TnpB"/>
    <property type="match status" value="1"/>
</dbReference>
<dbReference type="HOGENOM" id="CLU_032903_3_2_3"/>
<sequence>MTIVVRLQPTEEQQGLLMETAGSFAAACNAINATVNPKLTNRNSIQAVCYHDIKAQWGLTSNHVVRACARVAANRLTAKHKGKKVNAFKPTSFDCDARTFQFFEKDWTVSLSTIGKRVRCLLRASNYHRNKLTGKKPTSAQVCLHRDGYWYVHIQLKSEPPKPIKSNIVIGVDLGRREIAKTSTDKGWEGKQLNKTRYKYTRVRASLQKKATQGTRTTRRRCRTVLKRLSGRERRFQKWINHNISKSIIEEAKALKSAVAIEDLTGIRERTNEKPRTKSERRRSNSWAFYQLRIFLEYKGIKEGIEMIAIPPAYTSQTCHCCLHIGQRTNKQFKCTNLVCGWLGDADFNGAKMIELWGCAVNQPGGSELLSCAIEPGLLKAHTIPGRVGVG</sequence>
<dbReference type="NCBIfam" id="TIGR01766">
    <property type="entry name" value="IS200/IS605 family accessory protein TnpB-like domain"/>
    <property type="match status" value="1"/>
</dbReference>
<dbReference type="AlphaFoldDB" id="B4VL40"/>
<feature type="domain" description="Cas12f1-like TNB" evidence="7">
    <location>
        <begin position="289"/>
        <end position="354"/>
    </location>
</feature>
<dbReference type="RefSeq" id="WP_006099151.1">
    <property type="nucleotide sequence ID" value="NZ_DS989844.1"/>
</dbReference>
<name>B4VL40_9CYAN</name>
<dbReference type="Pfam" id="PF07282">
    <property type="entry name" value="Cas12f1-like_TNB"/>
    <property type="match status" value="1"/>
</dbReference>
<accession>B4VL40</accession>
<dbReference type="Proteomes" id="UP000003835">
    <property type="component" value="Unassembled WGS sequence"/>
</dbReference>
<comment type="similarity">
    <text evidence="2">In the N-terminal section; belongs to the transposase 2 family.</text>
</comment>
<dbReference type="Pfam" id="PF01385">
    <property type="entry name" value="OrfB_IS605"/>
    <property type="match status" value="1"/>
</dbReference>
<dbReference type="PANTHER" id="PTHR30405">
    <property type="entry name" value="TRANSPOSASE"/>
    <property type="match status" value="1"/>
</dbReference>
<evidence type="ECO:0000313" key="8">
    <source>
        <dbReference type="EMBL" id="EDX77038.1"/>
    </source>
</evidence>
<dbReference type="EMBL" id="DS989844">
    <property type="protein sequence ID" value="EDX77038.1"/>
    <property type="molecule type" value="Genomic_DNA"/>
</dbReference>
<dbReference type="GO" id="GO:0003677">
    <property type="term" value="F:DNA binding"/>
    <property type="evidence" value="ECO:0007669"/>
    <property type="project" value="UniProtKB-KW"/>
</dbReference>
<organism evidence="8 9">
    <name type="scientific">Coleofasciculus chthonoplastes PCC 7420</name>
    <dbReference type="NCBI Taxonomy" id="118168"/>
    <lineage>
        <taxon>Bacteria</taxon>
        <taxon>Bacillati</taxon>
        <taxon>Cyanobacteriota</taxon>
        <taxon>Cyanophyceae</taxon>
        <taxon>Coleofasciculales</taxon>
        <taxon>Coleofasciculaceae</taxon>
        <taxon>Coleofasciculus</taxon>
    </lineage>
</organism>
<dbReference type="PANTHER" id="PTHR30405:SF11">
    <property type="entry name" value="RNA-GUIDED DNA ENDONUCLEASE RV2885C-RELATED"/>
    <property type="match status" value="1"/>
</dbReference>
<dbReference type="InterPro" id="IPR010095">
    <property type="entry name" value="Cas12f1-like_TNB"/>
</dbReference>
<evidence type="ECO:0000313" key="9">
    <source>
        <dbReference type="Proteomes" id="UP000003835"/>
    </source>
</evidence>
<dbReference type="STRING" id="118168.MC7420_175"/>
<dbReference type="GO" id="GO:0032196">
    <property type="term" value="P:transposition"/>
    <property type="evidence" value="ECO:0007669"/>
    <property type="project" value="UniProtKB-KW"/>
</dbReference>
<gene>
    <name evidence="8" type="ORF">MC7420_175</name>
</gene>
<reference evidence="8 9" key="1">
    <citation type="submission" date="2008-07" db="EMBL/GenBank/DDBJ databases">
        <authorList>
            <person name="Tandeau de Marsac N."/>
            <person name="Ferriera S."/>
            <person name="Johnson J."/>
            <person name="Kravitz S."/>
            <person name="Beeson K."/>
            <person name="Sutton G."/>
            <person name="Rogers Y.-H."/>
            <person name="Friedman R."/>
            <person name="Frazier M."/>
            <person name="Venter J.C."/>
        </authorList>
    </citation>
    <scope>NUCLEOTIDE SEQUENCE [LARGE SCALE GENOMIC DNA]</scope>
    <source>
        <strain evidence="8 9">PCC 7420</strain>
    </source>
</reference>
<keyword evidence="4 8" id="KW-0238">DNA-binding</keyword>
<evidence type="ECO:0000256" key="3">
    <source>
        <dbReference type="ARBA" id="ARBA00022578"/>
    </source>
</evidence>
<comment type="similarity">
    <text evidence="1">In the C-terminal section; belongs to the transposase 35 family.</text>
</comment>
<protein>
    <submittedName>
        <fullName evidence="8">Putative transposase DNA-binding domain family</fullName>
    </submittedName>
</protein>
<dbReference type="InterPro" id="IPR001959">
    <property type="entry name" value="Transposase"/>
</dbReference>